<sequence>VLSILRGQLFHSLDFIRAGGRTVVNAPTTVWMDAFVSWIMGTKFHIVKVINKGQKCLELGNLVRKLGVGPYPS</sequence>
<comment type="caution">
    <text evidence="1">The sequence shown here is derived from an EMBL/GenBank/DDBJ whole genome shotgun (WGS) entry which is preliminary data.</text>
</comment>
<dbReference type="Proteomes" id="UP000265520">
    <property type="component" value="Unassembled WGS sequence"/>
</dbReference>
<keyword evidence="2" id="KW-1185">Reference proteome</keyword>
<accession>A0A392RPI8</accession>
<name>A0A392RPI8_9FABA</name>
<feature type="non-terminal residue" evidence="1">
    <location>
        <position position="1"/>
    </location>
</feature>
<evidence type="ECO:0000313" key="2">
    <source>
        <dbReference type="Proteomes" id="UP000265520"/>
    </source>
</evidence>
<dbReference type="EMBL" id="LXQA010257144">
    <property type="protein sequence ID" value="MCI38561.1"/>
    <property type="molecule type" value="Genomic_DNA"/>
</dbReference>
<evidence type="ECO:0000313" key="1">
    <source>
        <dbReference type="EMBL" id="MCI38561.1"/>
    </source>
</evidence>
<proteinExistence type="predicted"/>
<dbReference type="AlphaFoldDB" id="A0A392RPI8"/>
<reference evidence="1 2" key="1">
    <citation type="journal article" date="2018" name="Front. Plant Sci.">
        <title>Red Clover (Trifolium pratense) and Zigzag Clover (T. medium) - A Picture of Genomic Similarities and Differences.</title>
        <authorList>
            <person name="Dluhosova J."/>
            <person name="Istvanek J."/>
            <person name="Nedelnik J."/>
            <person name="Repkova J."/>
        </authorList>
    </citation>
    <scope>NUCLEOTIDE SEQUENCE [LARGE SCALE GENOMIC DNA]</scope>
    <source>
        <strain evidence="2">cv. 10/8</strain>
        <tissue evidence="1">Leaf</tissue>
    </source>
</reference>
<organism evidence="1 2">
    <name type="scientific">Trifolium medium</name>
    <dbReference type="NCBI Taxonomy" id="97028"/>
    <lineage>
        <taxon>Eukaryota</taxon>
        <taxon>Viridiplantae</taxon>
        <taxon>Streptophyta</taxon>
        <taxon>Embryophyta</taxon>
        <taxon>Tracheophyta</taxon>
        <taxon>Spermatophyta</taxon>
        <taxon>Magnoliopsida</taxon>
        <taxon>eudicotyledons</taxon>
        <taxon>Gunneridae</taxon>
        <taxon>Pentapetalae</taxon>
        <taxon>rosids</taxon>
        <taxon>fabids</taxon>
        <taxon>Fabales</taxon>
        <taxon>Fabaceae</taxon>
        <taxon>Papilionoideae</taxon>
        <taxon>50 kb inversion clade</taxon>
        <taxon>NPAAA clade</taxon>
        <taxon>Hologalegina</taxon>
        <taxon>IRL clade</taxon>
        <taxon>Trifolieae</taxon>
        <taxon>Trifolium</taxon>
    </lineage>
</organism>
<protein>
    <submittedName>
        <fullName evidence="1">Uncharacterized protein</fullName>
    </submittedName>
</protein>